<evidence type="ECO:0000259" key="2">
    <source>
        <dbReference type="Pfam" id="PF18281"/>
    </source>
</evidence>
<feature type="region of interest" description="Disordered" evidence="1">
    <location>
        <begin position="195"/>
        <end position="237"/>
    </location>
</feature>
<sequence length="237" mass="26882">MYSVAVAADCNGDKVNLQFFFEFGPSVAQVLSRASEAFRALFRQRGIDRIFVTSASVIFNDALECWDRLDRSTQLVHNCQLYIFQPDVLDIPAEIGDPIPASTFLGDYYSPAREASHSQSPRPTPPSSYAPRSLGQAYASPLYAASYETTTTTTYQKSSAFVDHSAATNPYSFANATKHHYERNPNFHEGSESILRQERDKMERQSHMPLDDLRNELRREAKEYSVSPDRRSAERQY</sequence>
<organism evidence="3 4">
    <name type="scientific">Bodo saltans</name>
    <name type="common">Flagellated protozoan</name>
    <dbReference type="NCBI Taxonomy" id="75058"/>
    <lineage>
        <taxon>Eukaryota</taxon>
        <taxon>Discoba</taxon>
        <taxon>Euglenozoa</taxon>
        <taxon>Kinetoplastea</taxon>
        <taxon>Metakinetoplastina</taxon>
        <taxon>Eubodonida</taxon>
        <taxon>Bodonidae</taxon>
        <taxon>Bodo</taxon>
    </lineage>
</organism>
<feature type="region of interest" description="Disordered" evidence="1">
    <location>
        <begin position="112"/>
        <end position="133"/>
    </location>
</feature>
<dbReference type="Gene3D" id="3.10.20.650">
    <property type="match status" value="1"/>
</dbReference>
<dbReference type="Proteomes" id="UP000051952">
    <property type="component" value="Unassembled WGS sequence"/>
</dbReference>
<proteinExistence type="predicted"/>
<evidence type="ECO:0000313" key="3">
    <source>
        <dbReference type="EMBL" id="CUG91487.1"/>
    </source>
</evidence>
<feature type="domain" description="BILBO1 N-terminal" evidence="2">
    <location>
        <begin position="13"/>
        <end position="99"/>
    </location>
</feature>
<reference evidence="4" key="1">
    <citation type="submission" date="2015-09" db="EMBL/GenBank/DDBJ databases">
        <authorList>
            <consortium name="Pathogen Informatics"/>
        </authorList>
    </citation>
    <scope>NUCLEOTIDE SEQUENCE [LARGE SCALE GENOMIC DNA]</scope>
    <source>
        <strain evidence="4">Lake Konstanz</strain>
    </source>
</reference>
<keyword evidence="4" id="KW-1185">Reference proteome</keyword>
<evidence type="ECO:0000256" key="1">
    <source>
        <dbReference type="SAM" id="MobiDB-lite"/>
    </source>
</evidence>
<dbReference type="AlphaFoldDB" id="A0A0S4JNL3"/>
<dbReference type="EMBL" id="CYKH01001931">
    <property type="protein sequence ID" value="CUG91487.1"/>
    <property type="molecule type" value="Genomic_DNA"/>
</dbReference>
<dbReference type="VEuPathDB" id="TriTrypDB:BSAL_32335"/>
<evidence type="ECO:0000313" key="4">
    <source>
        <dbReference type="Proteomes" id="UP000051952"/>
    </source>
</evidence>
<name>A0A0S4JNL3_BODSA</name>
<dbReference type="OrthoDB" id="240624at2759"/>
<dbReference type="Pfam" id="PF18281">
    <property type="entry name" value="BILBO1_N"/>
    <property type="match status" value="1"/>
</dbReference>
<accession>A0A0S4JNL3</accession>
<protein>
    <recommendedName>
        <fullName evidence="2">BILBO1 N-terminal domain-containing protein</fullName>
    </recommendedName>
</protein>
<dbReference type="InterPro" id="IPR040747">
    <property type="entry name" value="BILBO1_N"/>
</dbReference>
<dbReference type="OMA" id="CTWDRLE"/>
<gene>
    <name evidence="3" type="ORF">BSAL_32335</name>
</gene>